<feature type="transmembrane region" description="Helical" evidence="5">
    <location>
        <begin position="21"/>
        <end position="41"/>
    </location>
</feature>
<name>X0V2Y3_9ZZZZ</name>
<comment type="caution">
    <text evidence="7">The sequence shown here is derived from an EMBL/GenBank/DDBJ whole genome shotgun (WGS) entry which is preliminary data.</text>
</comment>
<dbReference type="Gene3D" id="1.20.1540.10">
    <property type="entry name" value="Rhomboid-like"/>
    <property type="match status" value="1"/>
</dbReference>
<dbReference type="EMBL" id="BARS01025585">
    <property type="protein sequence ID" value="GAG05787.1"/>
    <property type="molecule type" value="Genomic_DNA"/>
</dbReference>
<dbReference type="Pfam" id="PF01694">
    <property type="entry name" value="Rhomboid"/>
    <property type="match status" value="1"/>
</dbReference>
<keyword evidence="4 5" id="KW-0472">Membrane</keyword>
<evidence type="ECO:0000256" key="3">
    <source>
        <dbReference type="ARBA" id="ARBA00022989"/>
    </source>
</evidence>
<dbReference type="AlphaFoldDB" id="X0V2Y3"/>
<sequence length="87" mass="9675">ASGAVSAVIFAGIFLTPLKKLYLYGIIGIPGIICGILYLIYSSYMSRRNRDNINHDAHFVGAVFGFLFPLILDFKLLSSFINQLLNF</sequence>
<gene>
    <name evidence="7" type="ORF">S01H1_40402</name>
</gene>
<evidence type="ECO:0000256" key="5">
    <source>
        <dbReference type="SAM" id="Phobius"/>
    </source>
</evidence>
<evidence type="ECO:0000313" key="7">
    <source>
        <dbReference type="EMBL" id="GAG05787.1"/>
    </source>
</evidence>
<dbReference type="InterPro" id="IPR035952">
    <property type="entry name" value="Rhomboid-like_sf"/>
</dbReference>
<feature type="transmembrane region" description="Helical" evidence="5">
    <location>
        <begin position="53"/>
        <end position="72"/>
    </location>
</feature>
<feature type="non-terminal residue" evidence="7">
    <location>
        <position position="1"/>
    </location>
</feature>
<dbReference type="GO" id="GO:0016020">
    <property type="term" value="C:membrane"/>
    <property type="evidence" value="ECO:0007669"/>
    <property type="project" value="UniProtKB-SubCell"/>
</dbReference>
<dbReference type="GO" id="GO:0004252">
    <property type="term" value="F:serine-type endopeptidase activity"/>
    <property type="evidence" value="ECO:0007669"/>
    <property type="project" value="InterPro"/>
</dbReference>
<evidence type="ECO:0000256" key="4">
    <source>
        <dbReference type="ARBA" id="ARBA00023136"/>
    </source>
</evidence>
<comment type="subcellular location">
    <subcellularLocation>
        <location evidence="1">Membrane</location>
        <topology evidence="1">Multi-pass membrane protein</topology>
    </subcellularLocation>
</comment>
<evidence type="ECO:0000256" key="2">
    <source>
        <dbReference type="ARBA" id="ARBA00022692"/>
    </source>
</evidence>
<protein>
    <recommendedName>
        <fullName evidence="6">Peptidase S54 rhomboid domain-containing protein</fullName>
    </recommendedName>
</protein>
<dbReference type="SUPFAM" id="SSF144091">
    <property type="entry name" value="Rhomboid-like"/>
    <property type="match status" value="1"/>
</dbReference>
<dbReference type="InterPro" id="IPR022764">
    <property type="entry name" value="Peptidase_S54_rhomboid_dom"/>
</dbReference>
<organism evidence="7">
    <name type="scientific">marine sediment metagenome</name>
    <dbReference type="NCBI Taxonomy" id="412755"/>
    <lineage>
        <taxon>unclassified sequences</taxon>
        <taxon>metagenomes</taxon>
        <taxon>ecological metagenomes</taxon>
    </lineage>
</organism>
<keyword evidence="3 5" id="KW-1133">Transmembrane helix</keyword>
<evidence type="ECO:0000259" key="6">
    <source>
        <dbReference type="Pfam" id="PF01694"/>
    </source>
</evidence>
<reference evidence="7" key="1">
    <citation type="journal article" date="2014" name="Front. Microbiol.">
        <title>High frequency of phylogenetically diverse reductive dehalogenase-homologous genes in deep subseafloor sedimentary metagenomes.</title>
        <authorList>
            <person name="Kawai M."/>
            <person name="Futagami T."/>
            <person name="Toyoda A."/>
            <person name="Takaki Y."/>
            <person name="Nishi S."/>
            <person name="Hori S."/>
            <person name="Arai W."/>
            <person name="Tsubouchi T."/>
            <person name="Morono Y."/>
            <person name="Uchiyama I."/>
            <person name="Ito T."/>
            <person name="Fujiyama A."/>
            <person name="Inagaki F."/>
            <person name="Takami H."/>
        </authorList>
    </citation>
    <scope>NUCLEOTIDE SEQUENCE</scope>
    <source>
        <strain evidence="7">Expedition CK06-06</strain>
    </source>
</reference>
<evidence type="ECO:0000256" key="1">
    <source>
        <dbReference type="ARBA" id="ARBA00004141"/>
    </source>
</evidence>
<proteinExistence type="predicted"/>
<accession>X0V2Y3</accession>
<keyword evidence="2 5" id="KW-0812">Transmembrane</keyword>
<feature type="domain" description="Peptidase S54 rhomboid" evidence="6">
    <location>
        <begin position="1"/>
        <end position="72"/>
    </location>
</feature>